<dbReference type="AlphaFoldDB" id="A0A2V0QTY2"/>
<evidence type="ECO:0000313" key="2">
    <source>
        <dbReference type="Proteomes" id="UP000247480"/>
    </source>
</evidence>
<gene>
    <name evidence="1" type="ORF">KPSA1_05533</name>
</gene>
<accession>A0A2V0QTY2</accession>
<proteinExistence type="predicted"/>
<comment type="caution">
    <text evidence="1">The sequence shown here is derived from an EMBL/GenBank/DDBJ whole genome shotgun (WGS) entry which is preliminary data.</text>
</comment>
<name>A0A2V0QTY2_PSESF</name>
<dbReference type="EMBL" id="BGJZ01000288">
    <property type="protein sequence ID" value="GBH12070.1"/>
    <property type="molecule type" value="Genomic_DNA"/>
</dbReference>
<organism evidence="1 2">
    <name type="scientific">Pseudomonas syringae pv. actinidiae</name>
    <dbReference type="NCBI Taxonomy" id="103796"/>
    <lineage>
        <taxon>Bacteria</taxon>
        <taxon>Pseudomonadati</taxon>
        <taxon>Pseudomonadota</taxon>
        <taxon>Gammaproteobacteria</taxon>
        <taxon>Pseudomonadales</taxon>
        <taxon>Pseudomonadaceae</taxon>
        <taxon>Pseudomonas</taxon>
        <taxon>Pseudomonas syringae</taxon>
    </lineage>
</organism>
<protein>
    <submittedName>
        <fullName evidence="1">Uncharacterized protein</fullName>
    </submittedName>
</protein>
<evidence type="ECO:0000313" key="1">
    <source>
        <dbReference type="EMBL" id="GBH12070.1"/>
    </source>
</evidence>
<dbReference type="Proteomes" id="UP000247480">
    <property type="component" value="Unassembled WGS sequence"/>
</dbReference>
<sequence>MGAQIKNRYQVTQNIIKIIDPVYSFYIALKIVHFKIRKLR</sequence>
<reference evidence="1 2" key="1">
    <citation type="submission" date="2018-04" db="EMBL/GenBank/DDBJ databases">
        <title>Draft genome sequence of Pseudomonas syringae pv. actinidiae biovar 1 strains isolated from kiwifruit in Kagawa prefecture.</title>
        <authorList>
            <person name="Tabuchi M."/>
            <person name="Saito M."/>
            <person name="Fujiwara S."/>
            <person name="Sasa N."/>
            <person name="Akimitsu K."/>
            <person name="Gomi K."/>
            <person name="Konishi-Sugita S."/>
            <person name="Hamano K."/>
            <person name="Kataoka I."/>
        </authorList>
    </citation>
    <scope>NUCLEOTIDE SEQUENCE [LARGE SCALE GENOMIC DNA]</scope>
    <source>
        <strain evidence="1 2">MAFF212206</strain>
    </source>
</reference>